<accession>A0A0A8XZ89</accession>
<name>A0A0A8XZ89_ARUDO</name>
<feature type="region of interest" description="Disordered" evidence="1">
    <location>
        <begin position="29"/>
        <end position="52"/>
    </location>
</feature>
<organism evidence="2">
    <name type="scientific">Arundo donax</name>
    <name type="common">Giant reed</name>
    <name type="synonym">Donax arundinaceus</name>
    <dbReference type="NCBI Taxonomy" id="35708"/>
    <lineage>
        <taxon>Eukaryota</taxon>
        <taxon>Viridiplantae</taxon>
        <taxon>Streptophyta</taxon>
        <taxon>Embryophyta</taxon>
        <taxon>Tracheophyta</taxon>
        <taxon>Spermatophyta</taxon>
        <taxon>Magnoliopsida</taxon>
        <taxon>Liliopsida</taxon>
        <taxon>Poales</taxon>
        <taxon>Poaceae</taxon>
        <taxon>PACMAD clade</taxon>
        <taxon>Arundinoideae</taxon>
        <taxon>Arundineae</taxon>
        <taxon>Arundo</taxon>
    </lineage>
</organism>
<proteinExistence type="predicted"/>
<evidence type="ECO:0000313" key="2">
    <source>
        <dbReference type="EMBL" id="JAD18068.1"/>
    </source>
</evidence>
<reference evidence="2" key="2">
    <citation type="journal article" date="2015" name="Data Brief">
        <title>Shoot transcriptome of the giant reed, Arundo donax.</title>
        <authorList>
            <person name="Barrero R.A."/>
            <person name="Guerrero F.D."/>
            <person name="Moolhuijzen P."/>
            <person name="Goolsby J.A."/>
            <person name="Tidwell J."/>
            <person name="Bellgard S.E."/>
            <person name="Bellgard M.I."/>
        </authorList>
    </citation>
    <scope>NUCLEOTIDE SEQUENCE</scope>
    <source>
        <tissue evidence="2">Shoot tissue taken approximately 20 cm above the soil surface</tissue>
    </source>
</reference>
<evidence type="ECO:0000256" key="1">
    <source>
        <dbReference type="SAM" id="MobiDB-lite"/>
    </source>
</evidence>
<reference evidence="2" key="1">
    <citation type="submission" date="2014-09" db="EMBL/GenBank/DDBJ databases">
        <authorList>
            <person name="Magalhaes I.L.F."/>
            <person name="Oliveira U."/>
            <person name="Santos F.R."/>
            <person name="Vidigal T.H.D.A."/>
            <person name="Brescovit A.D."/>
            <person name="Santos A.J."/>
        </authorList>
    </citation>
    <scope>NUCLEOTIDE SEQUENCE</scope>
    <source>
        <tissue evidence="2">Shoot tissue taken approximately 20 cm above the soil surface</tissue>
    </source>
</reference>
<dbReference type="EMBL" id="GBRH01279827">
    <property type="protein sequence ID" value="JAD18068.1"/>
    <property type="molecule type" value="Transcribed_RNA"/>
</dbReference>
<protein>
    <submittedName>
        <fullName evidence="2">Uncharacterized protein</fullName>
    </submittedName>
</protein>
<feature type="compositionally biased region" description="Basic and acidic residues" evidence="1">
    <location>
        <begin position="43"/>
        <end position="52"/>
    </location>
</feature>
<dbReference type="AlphaFoldDB" id="A0A0A8XZ89"/>
<sequence>MSSRAAFSCAGSDAAAAAAAMHLTARALCGSRGDAARRPTRARAGEAEEGGK</sequence>